<evidence type="ECO:0000256" key="1">
    <source>
        <dbReference type="SAM" id="Phobius"/>
    </source>
</evidence>
<organism evidence="2 3">
    <name type="scientific">Cronobacter dublinensis</name>
    <dbReference type="NCBI Taxonomy" id="413497"/>
    <lineage>
        <taxon>Bacteria</taxon>
        <taxon>Pseudomonadati</taxon>
        <taxon>Pseudomonadota</taxon>
        <taxon>Gammaproteobacteria</taxon>
        <taxon>Enterobacterales</taxon>
        <taxon>Enterobacteriaceae</taxon>
        <taxon>Cronobacter</taxon>
    </lineage>
</organism>
<name>A0A9Q4T4Y1_9ENTR</name>
<protein>
    <recommendedName>
        <fullName evidence="4">Transmembrane protein</fullName>
    </recommendedName>
</protein>
<keyword evidence="1" id="KW-0472">Membrane</keyword>
<keyword evidence="1" id="KW-1133">Transmembrane helix</keyword>
<dbReference type="EMBL" id="RPBY01000002">
    <property type="protein sequence ID" value="NCH87063.1"/>
    <property type="molecule type" value="Genomic_DNA"/>
</dbReference>
<feature type="transmembrane region" description="Helical" evidence="1">
    <location>
        <begin position="171"/>
        <end position="197"/>
    </location>
</feature>
<evidence type="ECO:0000313" key="3">
    <source>
        <dbReference type="Proteomes" id="UP000778262"/>
    </source>
</evidence>
<evidence type="ECO:0008006" key="4">
    <source>
        <dbReference type="Google" id="ProtNLM"/>
    </source>
</evidence>
<feature type="transmembrane region" description="Helical" evidence="1">
    <location>
        <begin position="128"/>
        <end position="151"/>
    </location>
</feature>
<gene>
    <name evidence="2" type="ORF">EHJ13_06320</name>
</gene>
<keyword evidence="1" id="KW-0812">Transmembrane</keyword>
<proteinExistence type="predicted"/>
<evidence type="ECO:0000313" key="2">
    <source>
        <dbReference type="EMBL" id="NCH87063.1"/>
    </source>
</evidence>
<reference evidence="2" key="1">
    <citation type="submission" date="2018-11" db="EMBL/GenBank/DDBJ databases">
        <title>Genomics analysis of Putative Virulence Factors on Adhesion and Cytotoxicity for Cronobacter spp.</title>
        <authorList>
            <person name="Cui J."/>
        </authorList>
    </citation>
    <scope>NUCLEOTIDE SEQUENCE</scope>
    <source>
        <strain evidence="2">SD69</strain>
    </source>
</reference>
<sequence>MDFMRYLPVLTATFAAVLCVIGFLKWRDFEFNRTFNNFSKRSAFAYEMFTKTNEKNFEHLGYEYGVAAFTGDTTLTSTQRARILSVADPVRALTAFKKCKLLINLQETGLTLFEWKKKRHKNNLYRKVLMGFYILISFLCLVSIPIVPVYVSVNYPEFVVNLKNKFTVVTFFQLGLLFLEVISIAIIAMSSCAKLYFAEKLIDENVKASDVIMNQSNIQLAGYAPKKDSSSNSGRGFQ</sequence>
<comment type="caution">
    <text evidence="2">The sequence shown here is derived from an EMBL/GenBank/DDBJ whole genome shotgun (WGS) entry which is preliminary data.</text>
</comment>
<accession>A0A9Q4T4Y1</accession>
<dbReference type="RefSeq" id="WP_161590584.1">
    <property type="nucleotide sequence ID" value="NZ_RPBY01000002.1"/>
</dbReference>
<feature type="transmembrane region" description="Helical" evidence="1">
    <location>
        <begin position="6"/>
        <end position="24"/>
    </location>
</feature>
<dbReference type="Proteomes" id="UP000778262">
    <property type="component" value="Unassembled WGS sequence"/>
</dbReference>
<dbReference type="AlphaFoldDB" id="A0A9Q4T4Y1"/>